<reference evidence="5 6" key="1">
    <citation type="submission" date="2024-03" db="EMBL/GenBank/DDBJ databases">
        <title>Human intestinal bacterial collection.</title>
        <authorList>
            <person name="Pauvert C."/>
            <person name="Hitch T.C.A."/>
            <person name="Clavel T."/>
        </authorList>
    </citation>
    <scope>NUCLEOTIDE SEQUENCE [LARGE SCALE GENOMIC DNA]</scope>
    <source>
        <strain evidence="5 6">CLA-JM-H11</strain>
    </source>
</reference>
<protein>
    <submittedName>
        <fullName evidence="5">LacI family DNA-binding transcriptional regulator</fullName>
    </submittedName>
</protein>
<dbReference type="InterPro" id="IPR046335">
    <property type="entry name" value="LacI/GalR-like_sensor"/>
</dbReference>
<dbReference type="PANTHER" id="PTHR30146">
    <property type="entry name" value="LACI-RELATED TRANSCRIPTIONAL REPRESSOR"/>
    <property type="match status" value="1"/>
</dbReference>
<dbReference type="SUPFAM" id="SSF53822">
    <property type="entry name" value="Periplasmic binding protein-like I"/>
    <property type="match status" value="1"/>
</dbReference>
<dbReference type="EMBL" id="JBBMFA010000111">
    <property type="protein sequence ID" value="MEQ2521616.1"/>
    <property type="molecule type" value="Genomic_DNA"/>
</dbReference>
<sequence length="349" mass="39626">MATLKDIAALAGVSSATASRVLNQDPSLSVTEQTRQRVLDAARELGYRTVQQRYQAVKIPENTGDRAQPENAEKRIGIAQMFETEQLLEDIYYMLLKNLLDEACFEKRWSTVMLFRNEQHHFVKNDELPLDGIVAIGRFTQSEIDDFHALTDNIVFLDSSPDEEKYCSIVPNYRLAVQQVLHCFWDHGYQKVAYLGGVRTFGATKNLTVDPRFYYYKNSLLERSLFDPDLVIDCEMNSASSYTAMNEYLRQGKPVPEAIFAASDVVAPGLLKALWEHGISIPEQVGVITFNNTSLSQFSEPPLSSVDVFLRENAEAAVFCMELLWQKKTHPKQIIISCRLEERGSVHNK</sequence>
<dbReference type="RefSeq" id="WP_349217077.1">
    <property type="nucleotide sequence ID" value="NZ_JBBMFA010000111.1"/>
</dbReference>
<accession>A0ABV1GID9</accession>
<dbReference type="InterPro" id="IPR010982">
    <property type="entry name" value="Lambda_DNA-bd_dom_sf"/>
</dbReference>
<keyword evidence="2 5" id="KW-0238">DNA-binding</keyword>
<keyword evidence="6" id="KW-1185">Reference proteome</keyword>
<evidence type="ECO:0000256" key="3">
    <source>
        <dbReference type="ARBA" id="ARBA00023163"/>
    </source>
</evidence>
<evidence type="ECO:0000259" key="4">
    <source>
        <dbReference type="PROSITE" id="PS50932"/>
    </source>
</evidence>
<evidence type="ECO:0000256" key="2">
    <source>
        <dbReference type="ARBA" id="ARBA00023125"/>
    </source>
</evidence>
<evidence type="ECO:0000313" key="5">
    <source>
        <dbReference type="EMBL" id="MEQ2521616.1"/>
    </source>
</evidence>
<feature type="domain" description="HTH lacI-type" evidence="4">
    <location>
        <begin position="2"/>
        <end position="58"/>
    </location>
</feature>
<dbReference type="Pfam" id="PF13377">
    <property type="entry name" value="Peripla_BP_3"/>
    <property type="match status" value="1"/>
</dbReference>
<dbReference type="InterPro" id="IPR028082">
    <property type="entry name" value="Peripla_BP_I"/>
</dbReference>
<dbReference type="GO" id="GO:0003677">
    <property type="term" value="F:DNA binding"/>
    <property type="evidence" value="ECO:0007669"/>
    <property type="project" value="UniProtKB-KW"/>
</dbReference>
<dbReference type="Proteomes" id="UP001477672">
    <property type="component" value="Unassembled WGS sequence"/>
</dbReference>
<gene>
    <name evidence="5" type="ORF">WMO24_14440</name>
</gene>
<organism evidence="5 6">
    <name type="scientific">Ruthenibacterium intestinale</name>
    <dbReference type="NCBI Taxonomy" id="3133163"/>
    <lineage>
        <taxon>Bacteria</taxon>
        <taxon>Bacillati</taxon>
        <taxon>Bacillota</taxon>
        <taxon>Clostridia</taxon>
        <taxon>Eubacteriales</taxon>
        <taxon>Oscillospiraceae</taxon>
        <taxon>Ruthenibacterium</taxon>
    </lineage>
</organism>
<dbReference type="PROSITE" id="PS00356">
    <property type="entry name" value="HTH_LACI_1"/>
    <property type="match status" value="1"/>
</dbReference>
<evidence type="ECO:0000256" key="1">
    <source>
        <dbReference type="ARBA" id="ARBA00023015"/>
    </source>
</evidence>
<keyword evidence="1" id="KW-0805">Transcription regulation</keyword>
<dbReference type="CDD" id="cd01544">
    <property type="entry name" value="PBP1_GalR"/>
    <property type="match status" value="1"/>
</dbReference>
<keyword evidence="3" id="KW-0804">Transcription</keyword>
<dbReference type="SMART" id="SM00354">
    <property type="entry name" value="HTH_LACI"/>
    <property type="match status" value="1"/>
</dbReference>
<comment type="caution">
    <text evidence="5">The sequence shown here is derived from an EMBL/GenBank/DDBJ whole genome shotgun (WGS) entry which is preliminary data.</text>
</comment>
<proteinExistence type="predicted"/>
<dbReference type="Pfam" id="PF00356">
    <property type="entry name" value="LacI"/>
    <property type="match status" value="1"/>
</dbReference>
<dbReference type="Gene3D" id="1.10.260.40">
    <property type="entry name" value="lambda repressor-like DNA-binding domains"/>
    <property type="match status" value="1"/>
</dbReference>
<evidence type="ECO:0000313" key="6">
    <source>
        <dbReference type="Proteomes" id="UP001477672"/>
    </source>
</evidence>
<dbReference type="Gene3D" id="3.40.50.2300">
    <property type="match status" value="2"/>
</dbReference>
<dbReference type="PANTHER" id="PTHR30146:SF149">
    <property type="entry name" value="HTH-TYPE TRANSCRIPTIONAL REGULATOR EBGR"/>
    <property type="match status" value="1"/>
</dbReference>
<name>A0ABV1GID9_9FIRM</name>
<dbReference type="PRINTS" id="PR00036">
    <property type="entry name" value="HTHLACI"/>
</dbReference>
<dbReference type="SUPFAM" id="SSF47413">
    <property type="entry name" value="lambda repressor-like DNA-binding domains"/>
    <property type="match status" value="1"/>
</dbReference>
<dbReference type="PROSITE" id="PS50932">
    <property type="entry name" value="HTH_LACI_2"/>
    <property type="match status" value="1"/>
</dbReference>
<dbReference type="InterPro" id="IPR000843">
    <property type="entry name" value="HTH_LacI"/>
</dbReference>
<dbReference type="CDD" id="cd01392">
    <property type="entry name" value="HTH_LacI"/>
    <property type="match status" value="1"/>
</dbReference>